<comment type="similarity">
    <text evidence="1">Belongs to the type-B carboxylesterase/lipase family.</text>
</comment>
<feature type="domain" description="Carboxylesterase type B" evidence="2">
    <location>
        <begin position="1"/>
        <end position="343"/>
    </location>
</feature>
<accession>A0A915L9J4</accession>
<sequence length="348" mass="39698">MDGTAHDPCIKNENALLSRSQRAAYILNCDDASRNLWNGGQRKVVTGCLKFGPNSATGSLATAITRPMMDTEEPASRFHQLYWYPRVDGQNGVLPDQYEILAAKRNDRISILMGVSLDNWAWEMLPIDFQNEDLLLTLYSGGLAFNDSELANKTCDNLLTDQIMLGGEMGPDKLDDLRRKCKERYSALLFNGGGNGQHKTTDDYLFFHRAVRAASSFHYIAPMCKTAATLRKQGKWNTYMYSLEYRRNTTYGRAVGTYRNLDMQLTANYANSTFLFDDRDNLIREILLDMLTNFVKNRQPTSQTSKFFTHWYTMGGGNCYMQINGEENPKMKFAYFADDCNFWINNGV</sequence>
<protein>
    <submittedName>
        <fullName evidence="4">Carboxylesterase type B domain-containing protein</fullName>
    </submittedName>
</protein>
<dbReference type="Gene3D" id="3.40.50.1820">
    <property type="entry name" value="alpha/beta hydrolase"/>
    <property type="match status" value="1"/>
</dbReference>
<dbReference type="InterPro" id="IPR029058">
    <property type="entry name" value="AB_hydrolase_fold"/>
</dbReference>
<name>A0A915L9J4_ROMCU</name>
<evidence type="ECO:0000313" key="3">
    <source>
        <dbReference type="Proteomes" id="UP000887565"/>
    </source>
</evidence>
<evidence type="ECO:0000313" key="4">
    <source>
        <dbReference type="WBParaSite" id="nRc.2.0.1.t47724-RA"/>
    </source>
</evidence>
<dbReference type="WBParaSite" id="nRc.2.0.1.t47724-RA">
    <property type="protein sequence ID" value="nRc.2.0.1.t47724-RA"/>
    <property type="gene ID" value="nRc.2.0.1.g47724"/>
</dbReference>
<organism evidence="3 4">
    <name type="scientific">Romanomermis culicivorax</name>
    <name type="common">Nematode worm</name>
    <dbReference type="NCBI Taxonomy" id="13658"/>
    <lineage>
        <taxon>Eukaryota</taxon>
        <taxon>Metazoa</taxon>
        <taxon>Ecdysozoa</taxon>
        <taxon>Nematoda</taxon>
        <taxon>Enoplea</taxon>
        <taxon>Dorylaimia</taxon>
        <taxon>Mermithida</taxon>
        <taxon>Mermithoidea</taxon>
        <taxon>Mermithidae</taxon>
        <taxon>Romanomermis</taxon>
    </lineage>
</organism>
<dbReference type="Pfam" id="PF00135">
    <property type="entry name" value="COesterase"/>
    <property type="match status" value="1"/>
</dbReference>
<reference evidence="4" key="1">
    <citation type="submission" date="2022-11" db="UniProtKB">
        <authorList>
            <consortium name="WormBaseParasite"/>
        </authorList>
    </citation>
    <scope>IDENTIFICATION</scope>
</reference>
<dbReference type="InterPro" id="IPR051093">
    <property type="entry name" value="Neuroligin/BSAL"/>
</dbReference>
<dbReference type="PANTHER" id="PTHR43903">
    <property type="entry name" value="NEUROLIGIN"/>
    <property type="match status" value="1"/>
</dbReference>
<dbReference type="SUPFAM" id="SSF53474">
    <property type="entry name" value="alpha/beta-Hydrolases"/>
    <property type="match status" value="1"/>
</dbReference>
<evidence type="ECO:0000259" key="2">
    <source>
        <dbReference type="Pfam" id="PF00135"/>
    </source>
</evidence>
<keyword evidence="3" id="KW-1185">Reference proteome</keyword>
<proteinExistence type="inferred from homology"/>
<dbReference type="Proteomes" id="UP000887565">
    <property type="component" value="Unplaced"/>
</dbReference>
<evidence type="ECO:0000256" key="1">
    <source>
        <dbReference type="ARBA" id="ARBA00005964"/>
    </source>
</evidence>
<dbReference type="AlphaFoldDB" id="A0A915L9J4"/>
<dbReference type="InterPro" id="IPR002018">
    <property type="entry name" value="CarbesteraseB"/>
</dbReference>